<dbReference type="SUPFAM" id="SSF81653">
    <property type="entry name" value="Calcium ATPase, transduction domain A"/>
    <property type="match status" value="1"/>
</dbReference>
<dbReference type="InterPro" id="IPR023214">
    <property type="entry name" value="HAD_sf"/>
</dbReference>
<protein>
    <recommendedName>
        <fullName evidence="16">Potassium-transporting ATPase ATP-binding subunit</fullName>
        <ecNumber evidence="16">7.2.2.6</ecNumber>
    </recommendedName>
    <alternativeName>
        <fullName evidence="16">ATP phosphohydrolase [potassium-transporting] B chain</fullName>
    </alternativeName>
    <alternativeName>
        <fullName evidence="16">Potassium-binding and translocating subunit B</fullName>
    </alternativeName>
    <alternativeName>
        <fullName evidence="16">Potassium-translocating ATPase B chain</fullName>
    </alternativeName>
</protein>
<comment type="subcellular location">
    <subcellularLocation>
        <location evidence="1 16">Cell membrane</location>
        <topology evidence="1 16">Multi-pass membrane protein</topology>
    </subcellularLocation>
</comment>
<evidence type="ECO:0000256" key="14">
    <source>
        <dbReference type="ARBA" id="ARBA00023065"/>
    </source>
</evidence>
<dbReference type="PANTHER" id="PTHR43743:SF1">
    <property type="entry name" value="POTASSIUM-TRANSPORTING ATPASE ATP-BINDING SUBUNIT"/>
    <property type="match status" value="1"/>
</dbReference>
<dbReference type="NCBIfam" id="TIGR01494">
    <property type="entry name" value="ATPase_P-type"/>
    <property type="match status" value="1"/>
</dbReference>
<dbReference type="SFLD" id="SFLDG00002">
    <property type="entry name" value="C1.7:_P-type_atpase_like"/>
    <property type="match status" value="1"/>
</dbReference>
<dbReference type="GO" id="GO:0005886">
    <property type="term" value="C:plasma membrane"/>
    <property type="evidence" value="ECO:0007669"/>
    <property type="project" value="UniProtKB-SubCell"/>
</dbReference>
<dbReference type="InterPro" id="IPR023299">
    <property type="entry name" value="ATPase_P-typ_cyto_dom_N"/>
</dbReference>
<feature type="transmembrane region" description="Helical" evidence="16">
    <location>
        <begin position="223"/>
        <end position="244"/>
    </location>
</feature>
<evidence type="ECO:0000256" key="12">
    <source>
        <dbReference type="ARBA" id="ARBA00022967"/>
    </source>
</evidence>
<dbReference type="InterPro" id="IPR036412">
    <property type="entry name" value="HAD-like_sf"/>
</dbReference>
<dbReference type="HAMAP" id="MF_00285">
    <property type="entry name" value="KdpB"/>
    <property type="match status" value="1"/>
</dbReference>
<keyword evidence="11 16" id="KW-0630">Potassium</keyword>
<keyword evidence="10 16" id="KW-0460">Magnesium</keyword>
<dbReference type="GO" id="GO:0000287">
    <property type="term" value="F:magnesium ion binding"/>
    <property type="evidence" value="ECO:0007669"/>
    <property type="project" value="UniProtKB-UniRule"/>
</dbReference>
<name>A0A9Y2NF50_9PSEU</name>
<evidence type="ECO:0000256" key="6">
    <source>
        <dbReference type="ARBA" id="ARBA00022692"/>
    </source>
</evidence>
<keyword evidence="3 16" id="KW-1003">Cell membrane</keyword>
<feature type="binding site" evidence="16">
    <location>
        <position position="352"/>
    </location>
    <ligand>
        <name>ATP</name>
        <dbReference type="ChEBI" id="CHEBI:30616"/>
    </ligand>
</feature>
<feature type="binding site" evidence="16">
    <location>
        <position position="393"/>
    </location>
    <ligand>
        <name>ATP</name>
        <dbReference type="ChEBI" id="CHEBI:30616"/>
    </ligand>
</feature>
<dbReference type="Pfam" id="PF00702">
    <property type="entry name" value="Hydrolase"/>
    <property type="match status" value="1"/>
</dbReference>
<dbReference type="AlphaFoldDB" id="A0A9Y2NF50"/>
<keyword evidence="7 16" id="KW-0479">Metal-binding</keyword>
<sequence length="681" mass="72118">MTVTEERPQVTHEEHTGRVGAGVFSPRQLWTSLPDAVRKLNPKHQLGNPVMFVVWVGSALTTVFAITDPSVFTILIAVWLWFTVLFANLAEAVAEGRGKAQAESLRRSKKETVARRLTSDGEEQVPGVDLKIGDLVVVEAGEVIPGDGDVVEGIATVDESAITGESAPVIRESGGDRSAVTGGTTVLSDRIVVKITTKPGESFVDRMIALVEGASRQKTPNEIALTILLSTLTIIFLLAVVALQPMARYSGSEQSVIVLTALLVCLIPTTIGALLSAIGIAGMDRLVQRNVLATSGRAVEAAGDVSTLLLDKTGTITFGNRRATELIPVGSSTPDELARAARLASLADETPEGRSVVELTSDHASQDERGEFVPFTAQTRMSGIDIGSRRIRKGAASAVRAWVRDHGGEFPDETERVVDEIAAQGGTPLVVAEDAVVRGVIRLSDVVKPGMKERFRELRAMGIKTVMITGDNPLTAKAIAADAGVDDYLAEAKPEDKMALIKQEQEGGRLVAMTGDGTNDAPALAQSDVGVAMNTGTSAAKEAGNMVDLDSDPTKLIEIVEIGKQLLITRGALTTFSVANDLAKYFAILPAMFTGIFAQLGALNIMHLATPKSAILSAVIFNALIIVVLIPLALRGVRYKPSSASALLRRNLLVYGLGGIVSPFLGIWLIDLLVRLIPGIG</sequence>
<feature type="binding site" evidence="16">
    <location>
        <begin position="375"/>
        <end position="382"/>
    </location>
    <ligand>
        <name>ATP</name>
        <dbReference type="ChEBI" id="CHEBI:30616"/>
    </ligand>
</feature>
<feature type="binding site" evidence="16">
    <location>
        <position position="516"/>
    </location>
    <ligand>
        <name>Mg(2+)</name>
        <dbReference type="ChEBI" id="CHEBI:18420"/>
    </ligand>
</feature>
<evidence type="ECO:0000256" key="5">
    <source>
        <dbReference type="ARBA" id="ARBA00022553"/>
    </source>
</evidence>
<dbReference type="InterPro" id="IPR006391">
    <property type="entry name" value="P-type_ATPase_bsu_IA"/>
</dbReference>
<keyword evidence="13 16" id="KW-1133">Transmembrane helix</keyword>
<reference evidence="18 19" key="1">
    <citation type="submission" date="2023-06" db="EMBL/GenBank/DDBJ databases">
        <authorList>
            <person name="Oyuntsetseg B."/>
            <person name="Kim S.B."/>
        </authorList>
    </citation>
    <scope>NUCLEOTIDE SEQUENCE [LARGE SCALE GENOMIC DNA]</scope>
    <source>
        <strain evidence="18 19">4-36</strain>
    </source>
</reference>
<dbReference type="InterPro" id="IPR001757">
    <property type="entry name" value="P_typ_ATPase"/>
</dbReference>
<keyword evidence="19" id="KW-1185">Reference proteome</keyword>
<dbReference type="InterPro" id="IPR059000">
    <property type="entry name" value="ATPase_P-type_domA"/>
</dbReference>
<evidence type="ECO:0000256" key="3">
    <source>
        <dbReference type="ARBA" id="ARBA00022475"/>
    </source>
</evidence>
<evidence type="ECO:0000256" key="13">
    <source>
        <dbReference type="ARBA" id="ARBA00022989"/>
    </source>
</evidence>
<comment type="subunit">
    <text evidence="16">The system is composed of three essential subunits: KdpA, KdpB and KdpC.</text>
</comment>
<dbReference type="PRINTS" id="PR00119">
    <property type="entry name" value="CATATPASE"/>
</dbReference>
<dbReference type="Pfam" id="PF00122">
    <property type="entry name" value="E1-E2_ATPase"/>
    <property type="match status" value="1"/>
</dbReference>
<feature type="domain" description="P-type ATPase A" evidence="17">
    <location>
        <begin position="111"/>
        <end position="212"/>
    </location>
</feature>
<evidence type="ECO:0000256" key="1">
    <source>
        <dbReference type="ARBA" id="ARBA00004651"/>
    </source>
</evidence>
<dbReference type="InterPro" id="IPR008250">
    <property type="entry name" value="ATPase_P-typ_transduc_dom_A_sf"/>
</dbReference>
<feature type="binding site" evidence="16">
    <location>
        <position position="520"/>
    </location>
    <ligand>
        <name>Mg(2+)</name>
        <dbReference type="ChEBI" id="CHEBI:18420"/>
    </ligand>
</feature>
<feature type="active site" description="4-aspartylphosphate intermediate" evidence="16">
    <location>
        <position position="311"/>
    </location>
</feature>
<evidence type="ECO:0000256" key="8">
    <source>
        <dbReference type="ARBA" id="ARBA00022741"/>
    </source>
</evidence>
<dbReference type="Gene3D" id="3.40.1110.10">
    <property type="entry name" value="Calcium-transporting ATPase, cytoplasmic domain N"/>
    <property type="match status" value="1"/>
</dbReference>
<dbReference type="InterPro" id="IPR044492">
    <property type="entry name" value="P_typ_ATPase_HD_dom"/>
</dbReference>
<evidence type="ECO:0000256" key="11">
    <source>
        <dbReference type="ARBA" id="ARBA00022958"/>
    </source>
</evidence>
<keyword evidence="2 16" id="KW-0813">Transport</keyword>
<dbReference type="EMBL" id="CP127295">
    <property type="protein sequence ID" value="WIY02522.1"/>
    <property type="molecule type" value="Genomic_DNA"/>
</dbReference>
<comment type="similarity">
    <text evidence="16">Belongs to the cation transport ATPase (P-type) (TC 3.A.3) family. Type IA subfamily.</text>
</comment>
<evidence type="ECO:0000313" key="19">
    <source>
        <dbReference type="Proteomes" id="UP001239397"/>
    </source>
</evidence>
<dbReference type="GO" id="GO:0005524">
    <property type="term" value="F:ATP binding"/>
    <property type="evidence" value="ECO:0007669"/>
    <property type="project" value="UniProtKB-UniRule"/>
</dbReference>
<dbReference type="SFLD" id="SFLDF00027">
    <property type="entry name" value="p-type_atpase"/>
    <property type="match status" value="1"/>
</dbReference>
<evidence type="ECO:0000256" key="15">
    <source>
        <dbReference type="ARBA" id="ARBA00023136"/>
    </source>
</evidence>
<evidence type="ECO:0000256" key="16">
    <source>
        <dbReference type="HAMAP-Rule" id="MF_00285"/>
    </source>
</evidence>
<dbReference type="FunFam" id="2.70.150.10:FF:000033">
    <property type="entry name" value="Potassium-transporting ATPase ATP-binding subunit"/>
    <property type="match status" value="1"/>
</dbReference>
<dbReference type="GO" id="GO:0008556">
    <property type="term" value="F:P-type potassium transmembrane transporter activity"/>
    <property type="evidence" value="ECO:0007669"/>
    <property type="project" value="UniProtKB-UniRule"/>
</dbReference>
<dbReference type="GO" id="GO:0016887">
    <property type="term" value="F:ATP hydrolysis activity"/>
    <property type="evidence" value="ECO:0007669"/>
    <property type="project" value="InterPro"/>
</dbReference>
<dbReference type="NCBIfam" id="TIGR01497">
    <property type="entry name" value="kdpB"/>
    <property type="match status" value="1"/>
</dbReference>
<keyword evidence="4 16" id="KW-0633">Potassium transport</keyword>
<keyword evidence="12 16" id="KW-1278">Translocase</keyword>
<dbReference type="Gene3D" id="3.40.50.1000">
    <property type="entry name" value="HAD superfamily/HAD-like"/>
    <property type="match status" value="1"/>
</dbReference>
<feature type="transmembrane region" description="Helical" evidence="16">
    <location>
        <begin position="46"/>
        <end position="66"/>
    </location>
</feature>
<proteinExistence type="inferred from homology"/>
<dbReference type="CDD" id="cd02078">
    <property type="entry name" value="P-type_ATPase_K"/>
    <property type="match status" value="1"/>
</dbReference>
<keyword evidence="6 16" id="KW-0812">Transmembrane</keyword>
<feature type="transmembrane region" description="Helical" evidence="16">
    <location>
        <begin position="72"/>
        <end position="90"/>
    </location>
</feature>
<gene>
    <name evidence="16 18" type="primary">kdpB</name>
    <name evidence="18" type="ORF">QRX60_01215</name>
</gene>
<keyword evidence="5 16" id="KW-0597">Phosphoprotein</keyword>
<evidence type="ECO:0000256" key="10">
    <source>
        <dbReference type="ARBA" id="ARBA00022842"/>
    </source>
</evidence>
<dbReference type="FunFam" id="3.40.1110.10:FF:000007">
    <property type="entry name" value="Potassium-transporting ATPase ATP-binding subunit"/>
    <property type="match status" value="1"/>
</dbReference>
<dbReference type="InterPro" id="IPR018303">
    <property type="entry name" value="ATPase_P-typ_P_site"/>
</dbReference>
<organism evidence="18 19">
    <name type="scientific">Amycolatopsis mongoliensis</name>
    <dbReference type="NCBI Taxonomy" id="715475"/>
    <lineage>
        <taxon>Bacteria</taxon>
        <taxon>Bacillati</taxon>
        <taxon>Actinomycetota</taxon>
        <taxon>Actinomycetes</taxon>
        <taxon>Pseudonocardiales</taxon>
        <taxon>Pseudonocardiaceae</taxon>
        <taxon>Amycolatopsis</taxon>
    </lineage>
</organism>
<dbReference type="EC" id="7.2.2.6" evidence="16"/>
<dbReference type="RefSeq" id="WP_285998938.1">
    <property type="nucleotide sequence ID" value="NZ_CP127295.1"/>
</dbReference>
<feature type="transmembrane region" description="Helical" evidence="16">
    <location>
        <begin position="614"/>
        <end position="634"/>
    </location>
</feature>
<dbReference type="PANTHER" id="PTHR43743">
    <property type="entry name" value="POTASSIUM-TRANSPORTING ATPASE ATP-BINDING SUBUNIT"/>
    <property type="match status" value="1"/>
</dbReference>
<keyword evidence="15 16" id="KW-0472">Membrane</keyword>
<dbReference type="Proteomes" id="UP001239397">
    <property type="component" value="Chromosome"/>
</dbReference>
<keyword evidence="8 16" id="KW-0547">Nucleotide-binding</keyword>
<evidence type="ECO:0000256" key="2">
    <source>
        <dbReference type="ARBA" id="ARBA00022448"/>
    </source>
</evidence>
<dbReference type="KEGG" id="amog:QRX60_01215"/>
<dbReference type="SUPFAM" id="SSF56784">
    <property type="entry name" value="HAD-like"/>
    <property type="match status" value="1"/>
</dbReference>
<evidence type="ECO:0000256" key="9">
    <source>
        <dbReference type="ARBA" id="ARBA00022840"/>
    </source>
</evidence>
<dbReference type="Gene3D" id="2.70.150.10">
    <property type="entry name" value="Calcium-transporting ATPase, cytoplasmic transduction domain A"/>
    <property type="match status" value="1"/>
</dbReference>
<feature type="transmembrane region" description="Helical" evidence="16">
    <location>
        <begin position="585"/>
        <end position="608"/>
    </location>
</feature>
<evidence type="ECO:0000256" key="7">
    <source>
        <dbReference type="ARBA" id="ARBA00022723"/>
    </source>
</evidence>
<dbReference type="PROSITE" id="PS00154">
    <property type="entry name" value="ATPASE_E1_E2"/>
    <property type="match status" value="1"/>
</dbReference>
<keyword evidence="14 16" id="KW-0406">Ion transport</keyword>
<evidence type="ECO:0000259" key="17">
    <source>
        <dbReference type="Pfam" id="PF00122"/>
    </source>
</evidence>
<comment type="function">
    <text evidence="16">Part of the high-affinity ATP-driven potassium transport (or Kdp) system, which catalyzes the hydrolysis of ATP coupled with the electrogenic transport of potassium into the cytoplasm. This subunit is responsible for energy coupling to the transport system and for the release of the potassium ions to the cytoplasm.</text>
</comment>
<keyword evidence="9 16" id="KW-0067">ATP-binding</keyword>
<dbReference type="SFLD" id="SFLDS00003">
    <property type="entry name" value="Haloacid_Dehalogenase"/>
    <property type="match status" value="1"/>
</dbReference>
<feature type="transmembrane region" description="Helical" evidence="16">
    <location>
        <begin position="256"/>
        <end position="280"/>
    </location>
</feature>
<evidence type="ECO:0000256" key="4">
    <source>
        <dbReference type="ARBA" id="ARBA00022538"/>
    </source>
</evidence>
<feature type="transmembrane region" description="Helical" evidence="16">
    <location>
        <begin position="654"/>
        <end position="677"/>
    </location>
</feature>
<comment type="catalytic activity">
    <reaction evidence="16">
        <text>K(+)(out) + ATP + H2O = K(+)(in) + ADP + phosphate + H(+)</text>
        <dbReference type="Rhea" id="RHEA:16777"/>
        <dbReference type="ChEBI" id="CHEBI:15377"/>
        <dbReference type="ChEBI" id="CHEBI:15378"/>
        <dbReference type="ChEBI" id="CHEBI:29103"/>
        <dbReference type="ChEBI" id="CHEBI:30616"/>
        <dbReference type="ChEBI" id="CHEBI:43474"/>
        <dbReference type="ChEBI" id="CHEBI:456216"/>
        <dbReference type="EC" id="7.2.2.6"/>
    </reaction>
</comment>
<dbReference type="SUPFAM" id="SSF81665">
    <property type="entry name" value="Calcium ATPase, transmembrane domain M"/>
    <property type="match status" value="1"/>
</dbReference>
<evidence type="ECO:0000313" key="18">
    <source>
        <dbReference type="EMBL" id="WIY02522.1"/>
    </source>
</evidence>
<dbReference type="InterPro" id="IPR023298">
    <property type="entry name" value="ATPase_P-typ_TM_dom_sf"/>
</dbReference>
<feature type="binding site" evidence="16">
    <location>
        <position position="348"/>
    </location>
    <ligand>
        <name>ATP</name>
        <dbReference type="ChEBI" id="CHEBI:30616"/>
    </ligand>
</feature>
<accession>A0A9Y2NF50</accession>